<evidence type="ECO:0000259" key="6">
    <source>
        <dbReference type="Pfam" id="PF06803"/>
    </source>
</evidence>
<dbReference type="InterPro" id="IPR010652">
    <property type="entry name" value="DUF1232"/>
</dbReference>
<dbReference type="Pfam" id="PF06803">
    <property type="entry name" value="DUF1232"/>
    <property type="match status" value="1"/>
</dbReference>
<name>A0A3D8GMR0_9BACI</name>
<feature type="domain" description="DUF1232" evidence="6">
    <location>
        <begin position="37"/>
        <end position="70"/>
    </location>
</feature>
<dbReference type="InterPro" id="IPR016941">
    <property type="entry name" value="UCP029962"/>
</dbReference>
<evidence type="ECO:0000313" key="7">
    <source>
        <dbReference type="EMBL" id="RDU35785.1"/>
    </source>
</evidence>
<dbReference type="RefSeq" id="WP_115453163.1">
    <property type="nucleotide sequence ID" value="NZ_QNQT01000008.1"/>
</dbReference>
<feature type="transmembrane region" description="Helical" evidence="5">
    <location>
        <begin position="36"/>
        <end position="53"/>
    </location>
</feature>
<keyword evidence="8" id="KW-1185">Reference proteome</keyword>
<evidence type="ECO:0000256" key="4">
    <source>
        <dbReference type="ARBA" id="ARBA00023136"/>
    </source>
</evidence>
<keyword evidence="4 5" id="KW-0472">Membrane</keyword>
<gene>
    <name evidence="7" type="ORF">DRW41_16760</name>
</gene>
<keyword evidence="3 5" id="KW-1133">Transmembrane helix</keyword>
<dbReference type="EMBL" id="QNQT01000008">
    <property type="protein sequence ID" value="RDU35785.1"/>
    <property type="molecule type" value="Genomic_DNA"/>
</dbReference>
<accession>A0A3D8GMR0</accession>
<sequence>MRKFWKRIKMVFTLKKFGPFLLDFFKSKNVPLKKKVLSVGLFAAYLFIPFDAIPDFFAFFGLIDDVGVLVVILQQIIKLAPESLKEKHKLGME</sequence>
<comment type="subcellular location">
    <subcellularLocation>
        <location evidence="1">Endomembrane system</location>
        <topology evidence="1">Multi-pass membrane protein</topology>
    </subcellularLocation>
</comment>
<dbReference type="Proteomes" id="UP000257144">
    <property type="component" value="Unassembled WGS sequence"/>
</dbReference>
<reference evidence="7 8" key="1">
    <citation type="submission" date="2018-07" db="EMBL/GenBank/DDBJ databases">
        <title>Bacillus sp. YLB-04 draft genome sequence.</title>
        <authorList>
            <person name="Yu L."/>
            <person name="Tang X."/>
        </authorList>
    </citation>
    <scope>NUCLEOTIDE SEQUENCE [LARGE SCALE GENOMIC DNA]</scope>
    <source>
        <strain evidence="7 8">YLB-04</strain>
    </source>
</reference>
<evidence type="ECO:0000256" key="5">
    <source>
        <dbReference type="SAM" id="Phobius"/>
    </source>
</evidence>
<organism evidence="7 8">
    <name type="scientific">Neobacillus piezotolerans</name>
    <dbReference type="NCBI Taxonomy" id="2259171"/>
    <lineage>
        <taxon>Bacteria</taxon>
        <taxon>Bacillati</taxon>
        <taxon>Bacillota</taxon>
        <taxon>Bacilli</taxon>
        <taxon>Bacillales</taxon>
        <taxon>Bacillaceae</taxon>
        <taxon>Neobacillus</taxon>
    </lineage>
</organism>
<dbReference type="PIRSF" id="PIRSF029962">
    <property type="entry name" value="UCP029962"/>
    <property type="match status" value="1"/>
</dbReference>
<evidence type="ECO:0000313" key="8">
    <source>
        <dbReference type="Proteomes" id="UP000257144"/>
    </source>
</evidence>
<dbReference type="OrthoDB" id="2679475at2"/>
<evidence type="ECO:0000256" key="3">
    <source>
        <dbReference type="ARBA" id="ARBA00022989"/>
    </source>
</evidence>
<evidence type="ECO:0000256" key="1">
    <source>
        <dbReference type="ARBA" id="ARBA00004127"/>
    </source>
</evidence>
<protein>
    <recommendedName>
        <fullName evidence="6">DUF1232 domain-containing protein</fullName>
    </recommendedName>
</protein>
<evidence type="ECO:0000256" key="2">
    <source>
        <dbReference type="ARBA" id="ARBA00022692"/>
    </source>
</evidence>
<dbReference type="GO" id="GO:0012505">
    <property type="term" value="C:endomembrane system"/>
    <property type="evidence" value="ECO:0007669"/>
    <property type="project" value="UniProtKB-SubCell"/>
</dbReference>
<keyword evidence="2 5" id="KW-0812">Transmembrane</keyword>
<dbReference type="AlphaFoldDB" id="A0A3D8GMR0"/>
<proteinExistence type="predicted"/>
<comment type="caution">
    <text evidence="7">The sequence shown here is derived from an EMBL/GenBank/DDBJ whole genome shotgun (WGS) entry which is preliminary data.</text>
</comment>